<dbReference type="Gene3D" id="1.10.10.2840">
    <property type="entry name" value="PucR C-terminal helix-turn-helix domain"/>
    <property type="match status" value="1"/>
</dbReference>
<dbReference type="InterPro" id="IPR012914">
    <property type="entry name" value="PucR_dom"/>
</dbReference>
<dbReference type="EMBL" id="JARDXE010000036">
    <property type="protein sequence ID" value="MDE8649906.1"/>
    <property type="molecule type" value="Genomic_DNA"/>
</dbReference>
<evidence type="ECO:0000313" key="6">
    <source>
        <dbReference type="Proteomes" id="UP001217325"/>
    </source>
</evidence>
<dbReference type="RefSeq" id="WP_275233082.1">
    <property type="nucleotide sequence ID" value="NZ_JARDXE010000036.1"/>
</dbReference>
<proteinExistence type="inferred from homology"/>
<gene>
    <name evidence="5" type="ORF">PXH69_33620</name>
</gene>
<evidence type="ECO:0000259" key="3">
    <source>
        <dbReference type="Pfam" id="PF13556"/>
    </source>
</evidence>
<dbReference type="InterPro" id="IPR041522">
    <property type="entry name" value="CdaR_GGDEF"/>
</dbReference>
<evidence type="ECO:0000256" key="1">
    <source>
        <dbReference type="ARBA" id="ARBA00006754"/>
    </source>
</evidence>
<dbReference type="AlphaFoldDB" id="A0AAW6LWP9"/>
<sequence>MQVLAEADPEILAGIDQIDRPVRWLHPAEVTDIAHLLRGDEVVLTTGTNLPDVREEVVPYAASLADAGVVGLFVELGRKWTRIPQSVIDAFLSANLVLVALHREVRFATVVEEVGASILDARVEDLRASERIHETFTRLDLESASTEEILNAVIRLCGSPVVLESSRHQVISFANASKDTTDILSDWPRRSRAAVLSGRTGYDRRTGWLMTVVGSRGDDWGRLIVMTTSLPSRRDYVLIERAAAALTLYQMRARARDSAERNTHTALLAELRAGRVSTEVIMRCEAASFPTKSRRFFAVAVRSRINSADSKNWSLADLAAGLASSLRSLQLDGFVGIDTNHVVGLVSIQGSASAEAVMGRIAKRLHQTANVIIAQGEVVDRLDNANRTLVGAENILASTDSDDRRPWVTLEDAHLRGLLHLLQHDERLDLYVRRELSPLFEHDSKRGTSLVQLLTVVLNSRGGKTAAAKSLLLSRAVLYERLAKIESILGVDLEDPHIRTSLHVALLAHSLRPDAASETRR</sequence>
<dbReference type="Proteomes" id="UP001217325">
    <property type="component" value="Unassembled WGS sequence"/>
</dbReference>
<evidence type="ECO:0000259" key="2">
    <source>
        <dbReference type="Pfam" id="PF07905"/>
    </source>
</evidence>
<dbReference type="InterPro" id="IPR051448">
    <property type="entry name" value="CdaR-like_regulators"/>
</dbReference>
<evidence type="ECO:0000259" key="4">
    <source>
        <dbReference type="Pfam" id="PF17853"/>
    </source>
</evidence>
<dbReference type="Pfam" id="PF17853">
    <property type="entry name" value="GGDEF_2"/>
    <property type="match status" value="1"/>
</dbReference>
<dbReference type="InterPro" id="IPR025736">
    <property type="entry name" value="PucR_C-HTH_dom"/>
</dbReference>
<dbReference type="PANTHER" id="PTHR33744">
    <property type="entry name" value="CARBOHYDRATE DIACID REGULATOR"/>
    <property type="match status" value="1"/>
</dbReference>
<reference evidence="5" key="1">
    <citation type="submission" date="2023-02" db="EMBL/GenBank/DDBJ databases">
        <title>A novel hydrolase synthesized by Rhodococcus erythropolis HQ is responsible for the detoxification of Zearalenone.</title>
        <authorList>
            <person name="Hu J."/>
            <person name="Xu J."/>
        </authorList>
    </citation>
    <scope>NUCLEOTIDE SEQUENCE</scope>
    <source>
        <strain evidence="5">HQ</strain>
    </source>
</reference>
<comment type="similarity">
    <text evidence="1">Belongs to the CdaR family.</text>
</comment>
<protein>
    <submittedName>
        <fullName evidence="5">PucR family transcriptional regulator</fullName>
    </submittedName>
</protein>
<dbReference type="Pfam" id="PF07905">
    <property type="entry name" value="PucR"/>
    <property type="match status" value="1"/>
</dbReference>
<evidence type="ECO:0000313" key="5">
    <source>
        <dbReference type="EMBL" id="MDE8649906.1"/>
    </source>
</evidence>
<organism evidence="5 6">
    <name type="scientific">Rhodococcus qingshengii</name>
    <dbReference type="NCBI Taxonomy" id="334542"/>
    <lineage>
        <taxon>Bacteria</taxon>
        <taxon>Bacillati</taxon>
        <taxon>Actinomycetota</taxon>
        <taxon>Actinomycetes</taxon>
        <taxon>Mycobacteriales</taxon>
        <taxon>Nocardiaceae</taxon>
        <taxon>Rhodococcus</taxon>
        <taxon>Rhodococcus erythropolis group</taxon>
    </lineage>
</organism>
<comment type="caution">
    <text evidence="5">The sequence shown here is derived from an EMBL/GenBank/DDBJ whole genome shotgun (WGS) entry which is preliminary data.</text>
</comment>
<feature type="domain" description="PucR C-terminal helix-turn-helix" evidence="3">
    <location>
        <begin position="450"/>
        <end position="508"/>
    </location>
</feature>
<accession>A0AAW6LWP9</accession>
<feature type="domain" description="Purine catabolism PurC-like" evidence="2">
    <location>
        <begin position="4"/>
        <end position="118"/>
    </location>
</feature>
<feature type="domain" description="CdaR GGDEF-like" evidence="4">
    <location>
        <begin position="279"/>
        <end position="393"/>
    </location>
</feature>
<dbReference type="PANTHER" id="PTHR33744:SF1">
    <property type="entry name" value="DNA-BINDING TRANSCRIPTIONAL ACTIVATOR ADER"/>
    <property type="match status" value="1"/>
</dbReference>
<dbReference type="Pfam" id="PF13556">
    <property type="entry name" value="HTH_30"/>
    <property type="match status" value="1"/>
</dbReference>
<dbReference type="InterPro" id="IPR042070">
    <property type="entry name" value="PucR_C-HTH_sf"/>
</dbReference>
<name>A0AAW6LWP9_RHOSG</name>